<organism evidence="8 9">
    <name type="scientific">Karstenula rhodostoma CBS 690.94</name>
    <dbReference type="NCBI Taxonomy" id="1392251"/>
    <lineage>
        <taxon>Eukaryota</taxon>
        <taxon>Fungi</taxon>
        <taxon>Dikarya</taxon>
        <taxon>Ascomycota</taxon>
        <taxon>Pezizomycotina</taxon>
        <taxon>Dothideomycetes</taxon>
        <taxon>Pleosporomycetidae</taxon>
        <taxon>Pleosporales</taxon>
        <taxon>Massarineae</taxon>
        <taxon>Didymosphaeriaceae</taxon>
        <taxon>Karstenula</taxon>
    </lineage>
</organism>
<comment type="caution">
    <text evidence="8">The sequence shown here is derived from an EMBL/GenBank/DDBJ whole genome shotgun (WGS) entry which is preliminary data.</text>
</comment>
<sequence>MTSPDAAPPNPTPPSQPLTPSALYVPLPPPHHDSEAFLRTDRHRTAQELEDIPHGSARNSSRNNSQRRLNPSTQPSHRSTATDTSSPEARRWYDGVTGFWASNVSVTISEGAHRDHLALERTFLGYLRTSLALAITGVITAQLFRLQHTATPNPRIGFFVLGVPLAAAFIALGMLVLVVGAVRFWRQQRALVRGRVWAGGWEIVGVMGVSLAITAVTFAMLVWVDVEKG</sequence>
<evidence type="ECO:0000256" key="1">
    <source>
        <dbReference type="ARBA" id="ARBA00004127"/>
    </source>
</evidence>
<keyword evidence="4 6" id="KW-0472">Membrane</keyword>
<dbReference type="Pfam" id="PF02656">
    <property type="entry name" value="DUF202"/>
    <property type="match status" value="1"/>
</dbReference>
<dbReference type="PANTHER" id="PTHR34187">
    <property type="entry name" value="FGR18P"/>
    <property type="match status" value="1"/>
</dbReference>
<feature type="transmembrane region" description="Helical" evidence="6">
    <location>
        <begin position="156"/>
        <end position="182"/>
    </location>
</feature>
<feature type="domain" description="DUF202" evidence="7">
    <location>
        <begin position="114"/>
        <end position="190"/>
    </location>
</feature>
<feature type="compositionally biased region" description="Basic and acidic residues" evidence="5">
    <location>
        <begin position="30"/>
        <end position="53"/>
    </location>
</feature>
<dbReference type="OrthoDB" id="199599at2759"/>
<keyword evidence="9" id="KW-1185">Reference proteome</keyword>
<dbReference type="Proteomes" id="UP000799764">
    <property type="component" value="Unassembled WGS sequence"/>
</dbReference>
<feature type="compositionally biased region" description="Polar residues" evidence="5">
    <location>
        <begin position="71"/>
        <end position="87"/>
    </location>
</feature>
<feature type="transmembrane region" description="Helical" evidence="6">
    <location>
        <begin position="203"/>
        <end position="224"/>
    </location>
</feature>
<keyword evidence="2 6" id="KW-0812">Transmembrane</keyword>
<evidence type="ECO:0000256" key="4">
    <source>
        <dbReference type="ARBA" id="ARBA00023136"/>
    </source>
</evidence>
<keyword evidence="3 6" id="KW-1133">Transmembrane helix</keyword>
<dbReference type="PANTHER" id="PTHR34187:SF1">
    <property type="entry name" value="DUF202 DOMAIN-CONTAINING PROTEIN"/>
    <property type="match status" value="1"/>
</dbReference>
<evidence type="ECO:0000259" key="7">
    <source>
        <dbReference type="Pfam" id="PF02656"/>
    </source>
</evidence>
<evidence type="ECO:0000313" key="9">
    <source>
        <dbReference type="Proteomes" id="UP000799764"/>
    </source>
</evidence>
<dbReference type="EMBL" id="MU001504">
    <property type="protein sequence ID" value="KAF2442177.1"/>
    <property type="molecule type" value="Genomic_DNA"/>
</dbReference>
<evidence type="ECO:0000256" key="2">
    <source>
        <dbReference type="ARBA" id="ARBA00022692"/>
    </source>
</evidence>
<accession>A0A9P4UAK4</accession>
<protein>
    <recommendedName>
        <fullName evidence="7">DUF202 domain-containing protein</fullName>
    </recommendedName>
</protein>
<evidence type="ECO:0000256" key="6">
    <source>
        <dbReference type="SAM" id="Phobius"/>
    </source>
</evidence>
<reference evidence="8" key="1">
    <citation type="journal article" date="2020" name="Stud. Mycol.">
        <title>101 Dothideomycetes genomes: a test case for predicting lifestyles and emergence of pathogens.</title>
        <authorList>
            <person name="Haridas S."/>
            <person name="Albert R."/>
            <person name="Binder M."/>
            <person name="Bloem J."/>
            <person name="Labutti K."/>
            <person name="Salamov A."/>
            <person name="Andreopoulos B."/>
            <person name="Baker S."/>
            <person name="Barry K."/>
            <person name="Bills G."/>
            <person name="Bluhm B."/>
            <person name="Cannon C."/>
            <person name="Castanera R."/>
            <person name="Culley D."/>
            <person name="Daum C."/>
            <person name="Ezra D."/>
            <person name="Gonzalez J."/>
            <person name="Henrissat B."/>
            <person name="Kuo A."/>
            <person name="Liang C."/>
            <person name="Lipzen A."/>
            <person name="Lutzoni F."/>
            <person name="Magnuson J."/>
            <person name="Mondo S."/>
            <person name="Nolan M."/>
            <person name="Ohm R."/>
            <person name="Pangilinan J."/>
            <person name="Park H.-J."/>
            <person name="Ramirez L."/>
            <person name="Alfaro M."/>
            <person name="Sun H."/>
            <person name="Tritt A."/>
            <person name="Yoshinaga Y."/>
            <person name="Zwiers L.-H."/>
            <person name="Turgeon B."/>
            <person name="Goodwin S."/>
            <person name="Spatafora J."/>
            <person name="Crous P."/>
            <person name="Grigoriev I."/>
        </authorList>
    </citation>
    <scope>NUCLEOTIDE SEQUENCE</scope>
    <source>
        <strain evidence="8">CBS 690.94</strain>
    </source>
</reference>
<gene>
    <name evidence="8" type="ORF">P171DRAFT_523047</name>
</gene>
<feature type="region of interest" description="Disordered" evidence="5">
    <location>
        <begin position="1"/>
        <end position="88"/>
    </location>
</feature>
<feature type="compositionally biased region" description="Low complexity" evidence="5">
    <location>
        <begin position="56"/>
        <end position="70"/>
    </location>
</feature>
<comment type="subcellular location">
    <subcellularLocation>
        <location evidence="1">Endomembrane system</location>
        <topology evidence="1">Multi-pass membrane protein</topology>
    </subcellularLocation>
</comment>
<evidence type="ECO:0000256" key="3">
    <source>
        <dbReference type="ARBA" id="ARBA00022989"/>
    </source>
</evidence>
<dbReference type="InterPro" id="IPR052053">
    <property type="entry name" value="IM_YidH-like"/>
</dbReference>
<dbReference type="GO" id="GO:0012505">
    <property type="term" value="C:endomembrane system"/>
    <property type="evidence" value="ECO:0007669"/>
    <property type="project" value="UniProtKB-SubCell"/>
</dbReference>
<name>A0A9P4UAK4_9PLEO</name>
<feature type="compositionally biased region" description="Pro residues" evidence="5">
    <location>
        <begin position="1"/>
        <end position="17"/>
    </location>
</feature>
<evidence type="ECO:0000313" key="8">
    <source>
        <dbReference type="EMBL" id="KAF2442177.1"/>
    </source>
</evidence>
<feature type="transmembrane region" description="Helical" evidence="6">
    <location>
        <begin position="123"/>
        <end position="144"/>
    </location>
</feature>
<proteinExistence type="predicted"/>
<evidence type="ECO:0000256" key="5">
    <source>
        <dbReference type="SAM" id="MobiDB-lite"/>
    </source>
</evidence>
<dbReference type="InterPro" id="IPR003807">
    <property type="entry name" value="DUF202"/>
</dbReference>
<dbReference type="AlphaFoldDB" id="A0A9P4UAK4"/>